<keyword evidence="3 6" id="KW-0067">ATP-binding</keyword>
<evidence type="ECO:0000256" key="2">
    <source>
        <dbReference type="ARBA" id="ARBA00022741"/>
    </source>
</evidence>
<organism evidence="6 7">
    <name type="scientific">Niabella yanshanensis</name>
    <dbReference type="NCBI Taxonomy" id="577386"/>
    <lineage>
        <taxon>Bacteria</taxon>
        <taxon>Pseudomonadati</taxon>
        <taxon>Bacteroidota</taxon>
        <taxon>Chitinophagia</taxon>
        <taxon>Chitinophagales</taxon>
        <taxon>Chitinophagaceae</taxon>
        <taxon>Niabella</taxon>
    </lineage>
</organism>
<dbReference type="InterPro" id="IPR003593">
    <property type="entry name" value="AAA+_ATPase"/>
</dbReference>
<dbReference type="PROSITE" id="PS50893">
    <property type="entry name" value="ABC_TRANSPORTER_2"/>
    <property type="match status" value="1"/>
</dbReference>
<evidence type="ECO:0000256" key="3">
    <source>
        <dbReference type="ARBA" id="ARBA00022840"/>
    </source>
</evidence>
<gene>
    <name evidence="6" type="ORF">U0035_15140</name>
</gene>
<protein>
    <submittedName>
        <fullName evidence="6">ABC-F family ATP-binding cassette domain-containing protein</fullName>
    </submittedName>
</protein>
<dbReference type="SUPFAM" id="SSF52540">
    <property type="entry name" value="P-loop containing nucleoside triphosphate hydrolases"/>
    <property type="match status" value="2"/>
</dbReference>
<dbReference type="EMBL" id="CP139960">
    <property type="protein sequence ID" value="WQD37006.1"/>
    <property type="molecule type" value="Genomic_DNA"/>
</dbReference>
<dbReference type="Proteomes" id="UP001325680">
    <property type="component" value="Chromosome"/>
</dbReference>
<sequence>MLTLHHISYLHPDKELLFDQLGFSIQNGQKVALIGNNGSGKSTLLKIIAGQLTPAAGAIKSDSVPYYIPQVFGQYNHLTIAQALGVQDRLQALHSILAGDVSEANMDALNDDWTIEERCAEALAQWGLSDFNMNQGMDTLSGGQKMKVFLAGIHIHQPELVLMDEPGNHLDIAGRDQLYDFICQTSKTLIIVSHDRKLLNLLNIMLELNAGGITTYGGNYDFYKRQKQIADQALQDHLQSREKALRKAKEKERETIERQQKLDARGKGKQEKAGVARIMMNTLRNQAESSTSKLKAAHTDKINGISQELQQLRSAMPDMDQMKLGFDDSDLHKGKLLFKAEGPNFSYGRGAVLNQHLNLSLLSGERVALNGPNGSGKTTLIRIILGDLKPDQEVYSAIRHAVYIDQEYSLIDNSLKVYEQAQQFNTGALQEHEIKIRLNWFLFGKDDWNKSCTALSGGERMRLLLCCLTISDQSPDLIVLDEPTNNLDIQNIEILTHAVNQYNGTLLVVSHDAYFLEEIGITRRIELGRNAIDD</sequence>
<dbReference type="RefSeq" id="WP_114791898.1">
    <property type="nucleotide sequence ID" value="NZ_CP139960.1"/>
</dbReference>
<dbReference type="InterPro" id="IPR027417">
    <property type="entry name" value="P-loop_NTPase"/>
</dbReference>
<dbReference type="PANTHER" id="PTHR19211">
    <property type="entry name" value="ATP-BINDING TRANSPORT PROTEIN-RELATED"/>
    <property type="match status" value="1"/>
</dbReference>
<dbReference type="SMART" id="SM00382">
    <property type="entry name" value="AAA"/>
    <property type="match status" value="2"/>
</dbReference>
<evidence type="ECO:0000259" key="5">
    <source>
        <dbReference type="PROSITE" id="PS50893"/>
    </source>
</evidence>
<dbReference type="Pfam" id="PF00005">
    <property type="entry name" value="ABC_tran"/>
    <property type="match status" value="2"/>
</dbReference>
<evidence type="ECO:0000256" key="4">
    <source>
        <dbReference type="SAM" id="MobiDB-lite"/>
    </source>
</evidence>
<feature type="domain" description="ABC transporter" evidence="5">
    <location>
        <begin position="2"/>
        <end position="235"/>
    </location>
</feature>
<dbReference type="InterPro" id="IPR003439">
    <property type="entry name" value="ABC_transporter-like_ATP-bd"/>
</dbReference>
<dbReference type="PROSITE" id="PS00211">
    <property type="entry name" value="ABC_TRANSPORTER_1"/>
    <property type="match status" value="1"/>
</dbReference>
<keyword evidence="7" id="KW-1185">Reference proteome</keyword>
<dbReference type="CDD" id="cd03221">
    <property type="entry name" value="ABCF_EF-3"/>
    <property type="match status" value="2"/>
</dbReference>
<accession>A0ABZ0W1P6</accession>
<dbReference type="InterPro" id="IPR050611">
    <property type="entry name" value="ABCF"/>
</dbReference>
<dbReference type="InterPro" id="IPR017871">
    <property type="entry name" value="ABC_transporter-like_CS"/>
</dbReference>
<reference evidence="6 7" key="1">
    <citation type="submission" date="2023-12" db="EMBL/GenBank/DDBJ databases">
        <title>Genome sequencing and assembly of bacterial species from a model synthetic community.</title>
        <authorList>
            <person name="Hogle S.L."/>
        </authorList>
    </citation>
    <scope>NUCLEOTIDE SEQUENCE [LARGE SCALE GENOMIC DNA]</scope>
    <source>
        <strain evidence="6 7">HAMBI_3031</strain>
    </source>
</reference>
<keyword evidence="2" id="KW-0547">Nucleotide-binding</keyword>
<evidence type="ECO:0000313" key="6">
    <source>
        <dbReference type="EMBL" id="WQD37006.1"/>
    </source>
</evidence>
<evidence type="ECO:0000256" key="1">
    <source>
        <dbReference type="ARBA" id="ARBA00022737"/>
    </source>
</evidence>
<dbReference type="Gene3D" id="3.40.50.300">
    <property type="entry name" value="P-loop containing nucleotide triphosphate hydrolases"/>
    <property type="match status" value="2"/>
</dbReference>
<name>A0ABZ0W1P6_9BACT</name>
<keyword evidence="1" id="KW-0677">Repeat</keyword>
<evidence type="ECO:0000313" key="7">
    <source>
        <dbReference type="Proteomes" id="UP001325680"/>
    </source>
</evidence>
<proteinExistence type="predicted"/>
<dbReference type="PANTHER" id="PTHR19211:SF6">
    <property type="entry name" value="BLL7188 PROTEIN"/>
    <property type="match status" value="1"/>
</dbReference>
<feature type="region of interest" description="Disordered" evidence="4">
    <location>
        <begin position="248"/>
        <end position="273"/>
    </location>
</feature>
<dbReference type="GO" id="GO:0005524">
    <property type="term" value="F:ATP binding"/>
    <property type="evidence" value="ECO:0007669"/>
    <property type="project" value="UniProtKB-KW"/>
</dbReference>